<evidence type="ECO:0000259" key="1">
    <source>
        <dbReference type="Pfam" id="PF00884"/>
    </source>
</evidence>
<sequence length="495" mass="55693">MKEKKFLFFNLWVVLGVFVLACHPKQKNRSSDNVKTSSSLSKPNIIYILADDLGYGDVGVYGQSKFETPNIDRLAAEGMLFTQHYSGSTVCAPSRSALLTGMHTGHTVVRGNHEVLPEGQYPIPEDTHTLAEALKENGYATGAFGKWGLGFPGSEGDPLNQGFDTFYGYNCQRFGHHYYPHHLWSDHDSIPLLGNSGTNKNQYAPKLIHEKTMEFLVRNKSNPFFLYVASIIPHAELAATPEMMEQHRGKYPPEKSFQGYDEGPEYRKGPYESQPETHAAFAAMVTLLDKQVGEIMDKVKELGIEENTLIIFTSDNGPHKEGGGDPDYFDSNGPFKGYKRDLYEGGIRVPMLAKWEGTIPEGSKTDHISAFWDVFPTFLDLVGASIPENLDGISLAPTLLGNPKKQKKHEYLYWEFHEKGGRQAIRKGDWKAVKYNVFKDDSAIELYDLSKDIAEEHNLADQYPEKVEQFEALFSQARTSSEVFKFDQSTYLNTP</sequence>
<dbReference type="InterPro" id="IPR000917">
    <property type="entry name" value="Sulfatase_N"/>
</dbReference>
<dbReference type="Pfam" id="PF00884">
    <property type="entry name" value="Sulfatase"/>
    <property type="match status" value="1"/>
</dbReference>
<name>A0AAU7MWL1_9FLAO</name>
<feature type="domain" description="Sulfatase N-terminal" evidence="1">
    <location>
        <begin position="43"/>
        <end position="383"/>
    </location>
</feature>
<protein>
    <submittedName>
        <fullName evidence="2">Arylsulfatase</fullName>
    </submittedName>
</protein>
<dbReference type="SUPFAM" id="SSF53649">
    <property type="entry name" value="Alkaline phosphatase-like"/>
    <property type="match status" value="1"/>
</dbReference>
<dbReference type="Gene3D" id="3.40.720.10">
    <property type="entry name" value="Alkaline Phosphatase, subunit A"/>
    <property type="match status" value="1"/>
</dbReference>
<dbReference type="Gene3D" id="3.30.1120.10">
    <property type="match status" value="1"/>
</dbReference>
<dbReference type="CDD" id="cd16145">
    <property type="entry name" value="ARS_like"/>
    <property type="match status" value="1"/>
</dbReference>
<dbReference type="RefSeq" id="WP_349351593.1">
    <property type="nucleotide sequence ID" value="NZ_CP157804.1"/>
</dbReference>
<evidence type="ECO:0000313" key="2">
    <source>
        <dbReference type="EMBL" id="XBQ22764.1"/>
    </source>
</evidence>
<dbReference type="AlphaFoldDB" id="A0AAU7MWL1"/>
<dbReference type="InterPro" id="IPR052701">
    <property type="entry name" value="GAG_Ulvan_Degrading_Sulfatases"/>
</dbReference>
<dbReference type="EMBL" id="CP157804">
    <property type="protein sequence ID" value="XBQ22764.1"/>
    <property type="molecule type" value="Genomic_DNA"/>
</dbReference>
<organism evidence="2">
    <name type="scientific">Flagellimonas sp. MMG031</name>
    <dbReference type="NCBI Taxonomy" id="3158549"/>
    <lineage>
        <taxon>Bacteria</taxon>
        <taxon>Pseudomonadati</taxon>
        <taxon>Bacteroidota</taxon>
        <taxon>Flavobacteriia</taxon>
        <taxon>Flavobacteriales</taxon>
        <taxon>Flavobacteriaceae</taxon>
        <taxon>Flagellimonas</taxon>
    </lineage>
</organism>
<dbReference type="PANTHER" id="PTHR43751:SF3">
    <property type="entry name" value="SULFATASE N-TERMINAL DOMAIN-CONTAINING PROTEIN"/>
    <property type="match status" value="1"/>
</dbReference>
<dbReference type="PROSITE" id="PS51257">
    <property type="entry name" value="PROKAR_LIPOPROTEIN"/>
    <property type="match status" value="1"/>
</dbReference>
<proteinExistence type="predicted"/>
<dbReference type="KEGG" id="fld:ABNE31_14290"/>
<dbReference type="InterPro" id="IPR017850">
    <property type="entry name" value="Alkaline_phosphatase_core_sf"/>
</dbReference>
<accession>A0AAU7MWL1</accession>
<dbReference type="PANTHER" id="PTHR43751">
    <property type="entry name" value="SULFATASE"/>
    <property type="match status" value="1"/>
</dbReference>
<reference evidence="2" key="1">
    <citation type="submission" date="2024-05" db="EMBL/GenBank/DDBJ databases">
        <title>Draft Genome Sequences of Flagellimonas sp. MMG031 and Marinobacter sp. MMG032 Isolated from the dinoflagellate Symbiodinium pilosum.</title>
        <authorList>
            <person name="Shikuma N.J."/>
            <person name="Farrell M.V."/>
        </authorList>
    </citation>
    <scope>NUCLEOTIDE SEQUENCE</scope>
    <source>
        <strain evidence="2">MMG031</strain>
    </source>
</reference>
<gene>
    <name evidence="2" type="ORF">ABNE31_14290</name>
</gene>